<organism evidence="3 4">
    <name type="scientific">Albula goreensis</name>
    <dbReference type="NCBI Taxonomy" id="1534307"/>
    <lineage>
        <taxon>Eukaryota</taxon>
        <taxon>Metazoa</taxon>
        <taxon>Chordata</taxon>
        <taxon>Craniata</taxon>
        <taxon>Vertebrata</taxon>
        <taxon>Euteleostomi</taxon>
        <taxon>Actinopterygii</taxon>
        <taxon>Neopterygii</taxon>
        <taxon>Teleostei</taxon>
        <taxon>Albuliformes</taxon>
        <taxon>Albulidae</taxon>
        <taxon>Albula</taxon>
    </lineage>
</organism>
<dbReference type="GO" id="GO:0008104">
    <property type="term" value="P:intracellular protein localization"/>
    <property type="evidence" value="ECO:0007669"/>
    <property type="project" value="TreeGrafter"/>
</dbReference>
<dbReference type="GO" id="GO:0000226">
    <property type="term" value="P:microtubule cytoskeleton organization"/>
    <property type="evidence" value="ECO:0007669"/>
    <property type="project" value="TreeGrafter"/>
</dbReference>
<feature type="compositionally biased region" description="Low complexity" evidence="1">
    <location>
        <begin position="23"/>
        <end position="37"/>
    </location>
</feature>
<dbReference type="GO" id="GO:0035091">
    <property type="term" value="F:phosphatidylinositol binding"/>
    <property type="evidence" value="ECO:0007669"/>
    <property type="project" value="TreeGrafter"/>
</dbReference>
<dbReference type="InterPro" id="IPR052213">
    <property type="entry name" value="PAR3"/>
</dbReference>
<dbReference type="Proteomes" id="UP000829720">
    <property type="component" value="Unassembled WGS sequence"/>
</dbReference>
<dbReference type="GO" id="GO:0045197">
    <property type="term" value="P:establishment or maintenance of epithelial cell apical/basal polarity"/>
    <property type="evidence" value="ECO:0007669"/>
    <property type="project" value="TreeGrafter"/>
</dbReference>
<dbReference type="EMBL" id="JAERUA010000021">
    <property type="protein sequence ID" value="KAI1885009.1"/>
    <property type="molecule type" value="Genomic_DNA"/>
</dbReference>
<sequence>MWCNTLSLLQLIAVYEEQEVQQRESVSPGGSSTSGLPSPEPYDSELSVFQPIRGGEIEVNSSALKSNTPLLVRSSSDSALSPPVETGTPQTEDPTHRPTPTGVSHALTDPAEAEERHRNDVPNSKMNQITVR</sequence>
<dbReference type="GO" id="GO:0007155">
    <property type="term" value="P:cell adhesion"/>
    <property type="evidence" value="ECO:0007669"/>
    <property type="project" value="TreeGrafter"/>
</dbReference>
<keyword evidence="4" id="KW-1185">Reference proteome</keyword>
<feature type="region of interest" description="Disordered" evidence="1">
    <location>
        <begin position="63"/>
        <end position="132"/>
    </location>
</feature>
<keyword evidence="2" id="KW-0732">Signal</keyword>
<feature type="compositionally biased region" description="Polar residues" evidence="1">
    <location>
        <begin position="63"/>
        <end position="79"/>
    </location>
</feature>
<evidence type="ECO:0000313" key="4">
    <source>
        <dbReference type="Proteomes" id="UP000829720"/>
    </source>
</evidence>
<evidence type="ECO:0000256" key="2">
    <source>
        <dbReference type="SAM" id="SignalP"/>
    </source>
</evidence>
<name>A0A8T3CIR9_9TELE</name>
<dbReference type="GO" id="GO:0030010">
    <property type="term" value="P:establishment of cell polarity"/>
    <property type="evidence" value="ECO:0007669"/>
    <property type="project" value="TreeGrafter"/>
</dbReference>
<reference evidence="3" key="1">
    <citation type="submission" date="2021-01" db="EMBL/GenBank/DDBJ databases">
        <authorList>
            <person name="Zahm M."/>
            <person name="Roques C."/>
            <person name="Cabau C."/>
            <person name="Klopp C."/>
            <person name="Donnadieu C."/>
            <person name="Jouanno E."/>
            <person name="Lampietro C."/>
            <person name="Louis A."/>
            <person name="Herpin A."/>
            <person name="Echchiki A."/>
            <person name="Berthelot C."/>
            <person name="Parey E."/>
            <person name="Roest-Crollius H."/>
            <person name="Braasch I."/>
            <person name="Postlethwait J."/>
            <person name="Bobe J."/>
            <person name="Montfort J."/>
            <person name="Bouchez O."/>
            <person name="Begum T."/>
            <person name="Mejri S."/>
            <person name="Adams A."/>
            <person name="Chen W.-J."/>
            <person name="Guiguen Y."/>
        </authorList>
    </citation>
    <scope>NUCLEOTIDE SEQUENCE</scope>
    <source>
        <tissue evidence="3">Blood</tissue>
    </source>
</reference>
<dbReference type="PANTHER" id="PTHR16484">
    <property type="entry name" value="PARTITIONING DEFECTIVE 3 RELATED"/>
    <property type="match status" value="1"/>
</dbReference>
<feature type="region of interest" description="Disordered" evidence="1">
    <location>
        <begin position="20"/>
        <end position="46"/>
    </location>
</feature>
<dbReference type="GO" id="GO:0043296">
    <property type="term" value="C:apical junction complex"/>
    <property type="evidence" value="ECO:0007669"/>
    <property type="project" value="TreeGrafter"/>
</dbReference>
<gene>
    <name evidence="3" type="ORF">AGOR_G00215770</name>
</gene>
<evidence type="ECO:0000313" key="3">
    <source>
        <dbReference type="EMBL" id="KAI1885009.1"/>
    </source>
</evidence>
<feature type="signal peptide" evidence="2">
    <location>
        <begin position="1"/>
        <end position="17"/>
    </location>
</feature>
<accession>A0A8T3CIR9</accession>
<dbReference type="PANTHER" id="PTHR16484:SF4">
    <property type="entry name" value="PARTITIONING DEFECTIVE 3 HOMOLOG B"/>
    <property type="match status" value="1"/>
</dbReference>
<dbReference type="GO" id="GO:0005912">
    <property type="term" value="C:adherens junction"/>
    <property type="evidence" value="ECO:0007669"/>
    <property type="project" value="TreeGrafter"/>
</dbReference>
<evidence type="ECO:0000256" key="1">
    <source>
        <dbReference type="SAM" id="MobiDB-lite"/>
    </source>
</evidence>
<feature type="chain" id="PRO_5035796578" evidence="2">
    <location>
        <begin position="18"/>
        <end position="132"/>
    </location>
</feature>
<dbReference type="GO" id="GO:0051660">
    <property type="term" value="P:establishment of centrosome localization"/>
    <property type="evidence" value="ECO:0007669"/>
    <property type="project" value="TreeGrafter"/>
</dbReference>
<protein>
    <submittedName>
        <fullName evidence="3">Uncharacterized protein</fullName>
    </submittedName>
</protein>
<feature type="compositionally biased region" description="Polar residues" evidence="1">
    <location>
        <begin position="121"/>
        <end position="132"/>
    </location>
</feature>
<dbReference type="GO" id="GO:0005938">
    <property type="term" value="C:cell cortex"/>
    <property type="evidence" value="ECO:0007669"/>
    <property type="project" value="TreeGrafter"/>
</dbReference>
<proteinExistence type="predicted"/>
<comment type="caution">
    <text evidence="3">The sequence shown here is derived from an EMBL/GenBank/DDBJ whole genome shotgun (WGS) entry which is preliminary data.</text>
</comment>
<dbReference type="OrthoDB" id="6264899at2759"/>
<dbReference type="AlphaFoldDB" id="A0A8T3CIR9"/>
<dbReference type="GO" id="GO:0016324">
    <property type="term" value="C:apical plasma membrane"/>
    <property type="evidence" value="ECO:0007669"/>
    <property type="project" value="TreeGrafter"/>
</dbReference>